<dbReference type="GO" id="GO:0102559">
    <property type="term" value="F:peptide chain release factor N(5)-glutamine methyltransferase activity"/>
    <property type="evidence" value="ECO:0007669"/>
    <property type="project" value="UniProtKB-EC"/>
</dbReference>
<reference evidence="8 9" key="1">
    <citation type="journal article" date="2015" name="Genome Announc.">
        <title>Expanding the biotechnology potential of lactobacilli through comparative genomics of 213 strains and associated genera.</title>
        <authorList>
            <person name="Sun Z."/>
            <person name="Harris H.M."/>
            <person name="McCann A."/>
            <person name="Guo C."/>
            <person name="Argimon S."/>
            <person name="Zhang W."/>
            <person name="Yang X."/>
            <person name="Jeffery I.B."/>
            <person name="Cooney J.C."/>
            <person name="Kagawa T.F."/>
            <person name="Liu W."/>
            <person name="Song Y."/>
            <person name="Salvetti E."/>
            <person name="Wrobel A."/>
            <person name="Rasinkangas P."/>
            <person name="Parkhill J."/>
            <person name="Rea M.C."/>
            <person name="O'Sullivan O."/>
            <person name="Ritari J."/>
            <person name="Douillard F.P."/>
            <person name="Paul Ross R."/>
            <person name="Yang R."/>
            <person name="Briner A.E."/>
            <person name="Felis G.E."/>
            <person name="de Vos W.M."/>
            <person name="Barrangou R."/>
            <person name="Klaenhammer T.R."/>
            <person name="Caufield P.W."/>
            <person name="Cui Y."/>
            <person name="Zhang H."/>
            <person name="O'Toole P.W."/>
        </authorList>
    </citation>
    <scope>NUCLEOTIDE SEQUENCE [LARGE SCALE GENOMIC DNA]</scope>
    <source>
        <strain evidence="8 9">DSM 20634</strain>
    </source>
</reference>
<protein>
    <recommendedName>
        <fullName evidence="1">peptide chain release factor N(5)-glutamine methyltransferase</fullName>
        <ecNumber evidence="1">2.1.1.297</ecNumber>
    </recommendedName>
</protein>
<dbReference type="Proteomes" id="UP000051733">
    <property type="component" value="Unassembled WGS sequence"/>
</dbReference>
<proteinExistence type="predicted"/>
<dbReference type="Gene3D" id="3.40.50.150">
    <property type="entry name" value="Vaccinia Virus protein VP39"/>
    <property type="match status" value="1"/>
</dbReference>
<evidence type="ECO:0000256" key="1">
    <source>
        <dbReference type="ARBA" id="ARBA00012771"/>
    </source>
</evidence>
<dbReference type="STRING" id="1423813.FC26_GL000636"/>
<sequence>MLNDWSTTDWLLNRRHRIPAEQFAFLQEAVPRILAHEPAQYIVGKAPFYGRSFTVNDQVLVPESETEELIEWVLETLPAQRPVRILDLGTGSGVIGITLKLERPQWQVTMSDLSPTALMVARQNAAQLGAQVTLYQSDVFDQLPPDATFDVIVTNPPYIADAERDLMDTAVLKYEPAMALFADHEGLAIYEQIALHLENRLAHNGMLFGETGFQQEKAIQTLFHQSLPTATVDTKHDINGLMRMVRVRLNQKEME</sequence>
<gene>
    <name evidence="8" type="ORF">FC26_GL000636</name>
</gene>
<dbReference type="NCBIfam" id="TIGR00536">
    <property type="entry name" value="hemK_fam"/>
    <property type="match status" value="1"/>
</dbReference>
<dbReference type="InterPro" id="IPR029063">
    <property type="entry name" value="SAM-dependent_MTases_sf"/>
</dbReference>
<dbReference type="PROSITE" id="PS00092">
    <property type="entry name" value="N6_MTASE"/>
    <property type="match status" value="1"/>
</dbReference>
<dbReference type="CDD" id="cd02440">
    <property type="entry name" value="AdoMet_MTases"/>
    <property type="match status" value="1"/>
</dbReference>
<dbReference type="InterPro" id="IPR040758">
    <property type="entry name" value="PrmC_N"/>
</dbReference>
<dbReference type="InterPro" id="IPR050320">
    <property type="entry name" value="N5-glutamine_MTase"/>
</dbReference>
<feature type="domain" description="Methyltransferase small" evidence="6">
    <location>
        <begin position="73"/>
        <end position="164"/>
    </location>
</feature>
<dbReference type="EC" id="2.1.1.297" evidence="1"/>
<comment type="catalytic activity">
    <reaction evidence="5">
        <text>L-glutaminyl-[peptide chain release factor] + S-adenosyl-L-methionine = N(5)-methyl-L-glutaminyl-[peptide chain release factor] + S-adenosyl-L-homocysteine + H(+)</text>
        <dbReference type="Rhea" id="RHEA:42896"/>
        <dbReference type="Rhea" id="RHEA-COMP:10271"/>
        <dbReference type="Rhea" id="RHEA-COMP:10272"/>
        <dbReference type="ChEBI" id="CHEBI:15378"/>
        <dbReference type="ChEBI" id="CHEBI:30011"/>
        <dbReference type="ChEBI" id="CHEBI:57856"/>
        <dbReference type="ChEBI" id="CHEBI:59789"/>
        <dbReference type="ChEBI" id="CHEBI:61891"/>
        <dbReference type="EC" id="2.1.1.297"/>
    </reaction>
</comment>
<comment type="caution">
    <text evidence="8">The sequence shown here is derived from an EMBL/GenBank/DDBJ whole genome shotgun (WGS) entry which is preliminary data.</text>
</comment>
<dbReference type="Gene3D" id="1.10.8.10">
    <property type="entry name" value="DNA helicase RuvA subunit, C-terminal domain"/>
    <property type="match status" value="1"/>
</dbReference>
<dbReference type="PANTHER" id="PTHR18895">
    <property type="entry name" value="HEMK METHYLTRANSFERASE"/>
    <property type="match status" value="1"/>
</dbReference>
<dbReference type="InterPro" id="IPR007848">
    <property type="entry name" value="Small_mtfrase_dom"/>
</dbReference>
<dbReference type="Pfam" id="PF17827">
    <property type="entry name" value="PrmC_N"/>
    <property type="match status" value="1"/>
</dbReference>
<feature type="domain" description="Release factor glutamine methyltransferase N-terminal" evidence="7">
    <location>
        <begin position="4"/>
        <end position="44"/>
    </location>
</feature>
<evidence type="ECO:0000259" key="7">
    <source>
        <dbReference type="Pfam" id="PF17827"/>
    </source>
</evidence>
<evidence type="ECO:0000313" key="9">
    <source>
        <dbReference type="Proteomes" id="UP000051733"/>
    </source>
</evidence>
<accession>A0A0R2A2F0</accession>
<keyword evidence="2 8" id="KW-0489">Methyltransferase</keyword>
<dbReference type="Pfam" id="PF05175">
    <property type="entry name" value="MTS"/>
    <property type="match status" value="1"/>
</dbReference>
<evidence type="ECO:0000313" key="8">
    <source>
        <dbReference type="EMBL" id="KRM60546.1"/>
    </source>
</evidence>
<evidence type="ECO:0000256" key="5">
    <source>
        <dbReference type="ARBA" id="ARBA00048391"/>
    </source>
</evidence>
<dbReference type="InterPro" id="IPR004556">
    <property type="entry name" value="HemK-like"/>
</dbReference>
<dbReference type="PANTHER" id="PTHR18895:SF74">
    <property type="entry name" value="MTRF1L RELEASE FACTOR GLUTAMINE METHYLTRANSFERASE"/>
    <property type="match status" value="1"/>
</dbReference>
<evidence type="ECO:0000259" key="6">
    <source>
        <dbReference type="Pfam" id="PF05175"/>
    </source>
</evidence>
<dbReference type="GO" id="GO:0003676">
    <property type="term" value="F:nucleic acid binding"/>
    <property type="evidence" value="ECO:0007669"/>
    <property type="project" value="InterPro"/>
</dbReference>
<name>A0A0R2A2F0_9LACO</name>
<evidence type="ECO:0000256" key="3">
    <source>
        <dbReference type="ARBA" id="ARBA00022679"/>
    </source>
</evidence>
<dbReference type="PATRIC" id="fig|1423813.3.peg.647"/>
<organism evidence="8 9">
    <name type="scientific">Paucilactobacillus vaccinostercus DSM 20634</name>
    <dbReference type="NCBI Taxonomy" id="1423813"/>
    <lineage>
        <taxon>Bacteria</taxon>
        <taxon>Bacillati</taxon>
        <taxon>Bacillota</taxon>
        <taxon>Bacilli</taxon>
        <taxon>Lactobacillales</taxon>
        <taxon>Lactobacillaceae</taxon>
        <taxon>Paucilactobacillus</taxon>
    </lineage>
</organism>
<dbReference type="InterPro" id="IPR002052">
    <property type="entry name" value="DNA_methylase_N6_adenine_CS"/>
</dbReference>
<dbReference type="AlphaFoldDB" id="A0A0R2A2F0"/>
<keyword evidence="3 8" id="KW-0808">Transferase</keyword>
<dbReference type="SUPFAM" id="SSF53335">
    <property type="entry name" value="S-adenosyl-L-methionine-dependent methyltransferases"/>
    <property type="match status" value="1"/>
</dbReference>
<keyword evidence="9" id="KW-1185">Reference proteome</keyword>
<evidence type="ECO:0000256" key="2">
    <source>
        <dbReference type="ARBA" id="ARBA00022603"/>
    </source>
</evidence>
<dbReference type="InterPro" id="IPR019874">
    <property type="entry name" value="RF_methyltr_PrmC"/>
</dbReference>
<dbReference type="EMBL" id="AYYY01000063">
    <property type="protein sequence ID" value="KRM60546.1"/>
    <property type="molecule type" value="Genomic_DNA"/>
</dbReference>
<dbReference type="NCBIfam" id="TIGR03534">
    <property type="entry name" value="RF_mod_PrmC"/>
    <property type="match status" value="1"/>
</dbReference>
<evidence type="ECO:0000256" key="4">
    <source>
        <dbReference type="ARBA" id="ARBA00022691"/>
    </source>
</evidence>
<keyword evidence="4" id="KW-0949">S-adenosyl-L-methionine</keyword>
<dbReference type="GO" id="GO:0032259">
    <property type="term" value="P:methylation"/>
    <property type="evidence" value="ECO:0007669"/>
    <property type="project" value="UniProtKB-KW"/>
</dbReference>